<keyword evidence="8 20" id="KW-0808">Transferase</keyword>
<evidence type="ECO:0000256" key="11">
    <source>
        <dbReference type="ARBA" id="ARBA00022824"/>
    </source>
</evidence>
<name>A0A8J6E2H2_9EUKA</name>
<dbReference type="GO" id="GO:0006488">
    <property type="term" value="P:dolichol-linked oligosaccharide biosynthetic process"/>
    <property type="evidence" value="ECO:0007669"/>
    <property type="project" value="InterPro"/>
</dbReference>
<keyword evidence="11" id="KW-0256">Endoplasmic reticulum</keyword>
<evidence type="ECO:0000256" key="4">
    <source>
        <dbReference type="ARBA" id="ARBA00009317"/>
    </source>
</evidence>
<feature type="transmembrane region" description="Helical" evidence="19">
    <location>
        <begin position="85"/>
        <end position="104"/>
    </location>
</feature>
<evidence type="ECO:0000256" key="9">
    <source>
        <dbReference type="ARBA" id="ARBA00022692"/>
    </source>
</evidence>
<evidence type="ECO:0000313" key="20">
    <source>
        <dbReference type="EMBL" id="KAG9394688.1"/>
    </source>
</evidence>
<feature type="transmembrane region" description="Helical" evidence="19">
    <location>
        <begin position="175"/>
        <end position="202"/>
    </location>
</feature>
<comment type="similarity">
    <text evidence="4">Belongs to the glycosyltransferase 4 family.</text>
</comment>
<keyword evidence="10" id="KW-0479">Metal-binding</keyword>
<organism evidence="20 21">
    <name type="scientific">Carpediemonas membranifera</name>
    <dbReference type="NCBI Taxonomy" id="201153"/>
    <lineage>
        <taxon>Eukaryota</taxon>
        <taxon>Metamonada</taxon>
        <taxon>Carpediemonas-like organisms</taxon>
        <taxon>Carpediemonas</taxon>
    </lineage>
</organism>
<comment type="caution">
    <text evidence="20">The sequence shown here is derived from an EMBL/GenBank/DDBJ whole genome shotgun (WGS) entry which is preliminary data.</text>
</comment>
<dbReference type="GO" id="GO:0016757">
    <property type="term" value="F:glycosyltransferase activity"/>
    <property type="evidence" value="ECO:0007669"/>
    <property type="project" value="UniProtKB-KW"/>
</dbReference>
<dbReference type="InterPro" id="IPR000715">
    <property type="entry name" value="Glycosyl_transferase_4"/>
</dbReference>
<dbReference type="GO" id="GO:0046872">
    <property type="term" value="F:metal ion binding"/>
    <property type="evidence" value="ECO:0007669"/>
    <property type="project" value="UniProtKB-KW"/>
</dbReference>
<feature type="transmembrane region" description="Helical" evidence="19">
    <location>
        <begin position="116"/>
        <end position="133"/>
    </location>
</feature>
<comment type="function">
    <text evidence="17">UDP-N-acetylglucosamine--dolichyl-phosphate N-acetylglucosaminephosphotransferase that operates in the biosynthetic pathway of dolichol-linked oligosaccharides, the glycan precursors employed in protein asparagine (N)-glycosylation. The assembly of dolichol-linked oligosaccharides begins on the cytosolic side of the endoplasmic reticulum membrane and finishes in its lumen. The sequential addition of sugars to dolichol pyrophosphate produces dolichol-linked oligosaccharides containing fourteen sugars, including two GlcNAcs, nine mannoses and three glucoses. Once assembled, the oligosaccharide is transferred from the lipid to nascent proteins by oligosaccharyltransferases. Catalyzes the initial step of dolichol-linked oligosaccharide biosynthesis, transfering GlcNAc-1-P from cytosolic UDP-GlcNAc onto the carrier lipid dolichyl phosphate (P-dolichol), yielding GlcNAc-P-P-dolichol embedded in the cytoplasmic leaflet of the endoplasmic reticulum membrane.</text>
</comment>
<keyword evidence="12" id="KW-0460">Magnesium</keyword>
<feature type="transmembrane region" description="Helical" evidence="19">
    <location>
        <begin position="61"/>
        <end position="79"/>
    </location>
</feature>
<dbReference type="Proteomes" id="UP000717585">
    <property type="component" value="Unassembled WGS sequence"/>
</dbReference>
<evidence type="ECO:0000256" key="14">
    <source>
        <dbReference type="ARBA" id="ARBA00023136"/>
    </source>
</evidence>
<dbReference type="AlphaFoldDB" id="A0A8J6E2H2"/>
<evidence type="ECO:0000256" key="5">
    <source>
        <dbReference type="ARBA" id="ARBA00013225"/>
    </source>
</evidence>
<dbReference type="EMBL" id="JAHDYR010000013">
    <property type="protein sequence ID" value="KAG9394688.1"/>
    <property type="molecule type" value="Genomic_DNA"/>
</dbReference>
<evidence type="ECO:0000256" key="10">
    <source>
        <dbReference type="ARBA" id="ARBA00022723"/>
    </source>
</evidence>
<dbReference type="UniPathway" id="UPA00378"/>
<sequence>MIDPFSFIVVVACSATALLVTLKLIPVVSQWTLKADLWGYDLNKGHPKDGKERVKVPETMGIVPSIIYLLCLIFFQLFFPDSKSLATWNAALASIGFTVLLGFVDDVLELRWRYKLILPAFASLPLVMAYNVTGGTTKVVFPSFMADIVGFSTLNIGLLHLVYIDLLSIFASNSINIYAGINGLEVGQSMIIALFIAAYNIICMLQGSNTEESAFISDAAQFSLYVVIPFIFVSAGLFIFNRYPSCVFIGDTYTYFAGMVLAVAGILGHFSKSLLVLFIPQLINFTLSLPQLVGIVPCPRHRLPRYDPADGKLHAVKNHLTLINFALRLTGPMEERTICHVLLGFQVACCSAGLAFMLWAKGL</sequence>
<evidence type="ECO:0000256" key="3">
    <source>
        <dbReference type="ARBA" id="ARBA00004922"/>
    </source>
</evidence>
<dbReference type="GO" id="GO:0005789">
    <property type="term" value="C:endoplasmic reticulum membrane"/>
    <property type="evidence" value="ECO:0007669"/>
    <property type="project" value="UniProtKB-SubCell"/>
</dbReference>
<dbReference type="CDD" id="cd06855">
    <property type="entry name" value="GT_GPT_euk"/>
    <property type="match status" value="1"/>
</dbReference>
<comment type="pathway">
    <text evidence="3">Protein modification; protein glycosylation.</text>
</comment>
<keyword evidence="14 19" id="KW-0472">Membrane</keyword>
<dbReference type="PANTHER" id="PTHR10571:SF0">
    <property type="entry name" value="UDP-N-ACETYLGLUCOSAMINE--DOLICHYL-PHOSPHATE N-ACETYLGLUCOSAMINEPHOSPHOTRANSFERASE"/>
    <property type="match status" value="1"/>
</dbReference>
<accession>A0A8J6E2H2</accession>
<keyword evidence="21" id="KW-1185">Reference proteome</keyword>
<feature type="transmembrane region" description="Helical" evidence="19">
    <location>
        <begin position="6"/>
        <end position="25"/>
    </location>
</feature>
<evidence type="ECO:0000256" key="2">
    <source>
        <dbReference type="ARBA" id="ARBA00004477"/>
    </source>
</evidence>
<evidence type="ECO:0000256" key="16">
    <source>
        <dbReference type="ARBA" id="ARBA00033238"/>
    </source>
</evidence>
<comment type="subcellular location">
    <subcellularLocation>
        <location evidence="2">Endoplasmic reticulum membrane</location>
        <topology evidence="2">Multi-pass membrane protein</topology>
    </subcellularLocation>
</comment>
<feature type="transmembrane region" description="Helical" evidence="19">
    <location>
        <begin position="276"/>
        <end position="296"/>
    </location>
</feature>
<evidence type="ECO:0000256" key="6">
    <source>
        <dbReference type="ARBA" id="ARBA00017659"/>
    </source>
</evidence>
<dbReference type="InterPro" id="IPR033895">
    <property type="entry name" value="GPT"/>
</dbReference>
<gene>
    <name evidence="20" type="ORF">J8273_3660</name>
</gene>
<feature type="transmembrane region" description="Helical" evidence="19">
    <location>
        <begin position="139"/>
        <end position="163"/>
    </location>
</feature>
<reference evidence="20" key="1">
    <citation type="submission" date="2021-05" db="EMBL/GenBank/DDBJ databases">
        <title>A free-living protist that lacks canonical eukaryotic 1 DNA replication and segregation systems.</title>
        <authorList>
            <person name="Salas-Leiva D.E."/>
            <person name="Tromer E.C."/>
            <person name="Curtis B.A."/>
            <person name="Jerlstrom-Hultqvist J."/>
            <person name="Kolisko M."/>
            <person name="Yi Z."/>
            <person name="Salas-Leiva J.S."/>
            <person name="Gallot-Lavallee L."/>
            <person name="Kops G.J.P.L."/>
            <person name="Archibald J.M."/>
            <person name="Simpson A.G.B."/>
            <person name="Roger A.J."/>
        </authorList>
    </citation>
    <scope>NUCLEOTIDE SEQUENCE</scope>
    <source>
        <strain evidence="20">BICM</strain>
    </source>
</reference>
<dbReference type="PANTHER" id="PTHR10571">
    <property type="entry name" value="UDP-N-ACETYLGLUCOSAMINE--DOLICHYL-PHOSPHATE N-ACETYLGLUCOSAMINEPHOSPHOTRANSFERASE"/>
    <property type="match status" value="1"/>
</dbReference>
<evidence type="ECO:0000313" key="21">
    <source>
        <dbReference type="Proteomes" id="UP000717585"/>
    </source>
</evidence>
<evidence type="ECO:0000256" key="19">
    <source>
        <dbReference type="SAM" id="Phobius"/>
    </source>
</evidence>
<keyword evidence="9 19" id="KW-0812">Transmembrane</keyword>
<dbReference type="Pfam" id="PF00953">
    <property type="entry name" value="Glycos_transf_4"/>
    <property type="match status" value="1"/>
</dbReference>
<evidence type="ECO:0000256" key="1">
    <source>
        <dbReference type="ARBA" id="ARBA00001946"/>
    </source>
</evidence>
<evidence type="ECO:0000256" key="15">
    <source>
        <dbReference type="ARBA" id="ARBA00029567"/>
    </source>
</evidence>
<dbReference type="EC" id="2.7.8.15" evidence="5"/>
<feature type="transmembrane region" description="Helical" evidence="19">
    <location>
        <begin position="252"/>
        <end position="270"/>
    </location>
</feature>
<keyword evidence="7" id="KW-0328">Glycosyltransferase</keyword>
<evidence type="ECO:0000256" key="7">
    <source>
        <dbReference type="ARBA" id="ARBA00022676"/>
    </source>
</evidence>
<feature type="transmembrane region" description="Helical" evidence="19">
    <location>
        <begin position="222"/>
        <end position="240"/>
    </location>
</feature>
<evidence type="ECO:0000256" key="13">
    <source>
        <dbReference type="ARBA" id="ARBA00022989"/>
    </source>
</evidence>
<proteinExistence type="inferred from homology"/>
<dbReference type="OrthoDB" id="10262326at2759"/>
<comment type="catalytic activity">
    <reaction evidence="18">
        <text>a di-trans,poly-cis-dolichyl phosphate + UDP-N-acetyl-alpha-D-glucosamine = an N-acetyl-alpha-D-glucosaminyl-diphospho-di-trans,poly-cis-dolichol + UMP</text>
        <dbReference type="Rhea" id="RHEA:13289"/>
        <dbReference type="Rhea" id="RHEA-COMP:19498"/>
        <dbReference type="Rhea" id="RHEA-COMP:19507"/>
        <dbReference type="ChEBI" id="CHEBI:57683"/>
        <dbReference type="ChEBI" id="CHEBI:57705"/>
        <dbReference type="ChEBI" id="CHEBI:57865"/>
        <dbReference type="ChEBI" id="CHEBI:58427"/>
        <dbReference type="EC" id="2.7.8.15"/>
    </reaction>
    <physiologicalReaction direction="left-to-right" evidence="18">
        <dbReference type="Rhea" id="RHEA:13290"/>
    </physiologicalReaction>
</comment>
<comment type="cofactor">
    <cofactor evidence="1">
        <name>Mg(2+)</name>
        <dbReference type="ChEBI" id="CHEBI:18420"/>
    </cofactor>
</comment>
<keyword evidence="13 19" id="KW-1133">Transmembrane helix</keyword>
<protein>
    <recommendedName>
        <fullName evidence="6">UDP-N-acetylglucosamine--dolichyl-phosphate N-acetylglucosaminephosphotransferase</fullName>
        <ecNumber evidence="5">2.7.8.15</ecNumber>
    </recommendedName>
    <alternativeName>
        <fullName evidence="15">GlcNAc-1-P transferase</fullName>
    </alternativeName>
    <alternativeName>
        <fullName evidence="16">N-acetylglucosamine-1-phosphate transferase</fullName>
    </alternativeName>
</protein>
<evidence type="ECO:0000256" key="8">
    <source>
        <dbReference type="ARBA" id="ARBA00022679"/>
    </source>
</evidence>
<feature type="transmembrane region" description="Helical" evidence="19">
    <location>
        <begin position="338"/>
        <end position="360"/>
    </location>
</feature>
<evidence type="ECO:0000256" key="18">
    <source>
        <dbReference type="ARBA" id="ARBA00045078"/>
    </source>
</evidence>
<evidence type="ECO:0000256" key="17">
    <source>
        <dbReference type="ARBA" id="ARBA00044717"/>
    </source>
</evidence>
<dbReference type="GO" id="GO:0003975">
    <property type="term" value="F:UDP-N-acetylglucosamine-dolichyl-phosphate N-acetylglucosaminephosphotransferase activity"/>
    <property type="evidence" value="ECO:0007669"/>
    <property type="project" value="UniProtKB-EC"/>
</dbReference>
<evidence type="ECO:0000256" key="12">
    <source>
        <dbReference type="ARBA" id="ARBA00022842"/>
    </source>
</evidence>